<keyword evidence="2" id="KW-1003">Cell membrane</keyword>
<dbReference type="GO" id="GO:0022857">
    <property type="term" value="F:transmembrane transporter activity"/>
    <property type="evidence" value="ECO:0007669"/>
    <property type="project" value="InterPro"/>
</dbReference>
<evidence type="ECO:0000259" key="6">
    <source>
        <dbReference type="PROSITE" id="PS50850"/>
    </source>
</evidence>
<dbReference type="Pfam" id="PF07690">
    <property type="entry name" value="MFS_1"/>
    <property type="match status" value="1"/>
</dbReference>
<evidence type="ECO:0000256" key="1">
    <source>
        <dbReference type="ARBA" id="ARBA00004651"/>
    </source>
</evidence>
<evidence type="ECO:0000256" key="4">
    <source>
        <dbReference type="ARBA" id="ARBA00022989"/>
    </source>
</evidence>
<feature type="domain" description="Major facilitator superfamily (MFS) profile" evidence="6">
    <location>
        <begin position="245"/>
        <end position="445"/>
    </location>
</feature>
<evidence type="ECO:0000256" key="3">
    <source>
        <dbReference type="ARBA" id="ARBA00022692"/>
    </source>
</evidence>
<dbReference type="Proteomes" id="UP000560081">
    <property type="component" value="Unassembled WGS sequence"/>
</dbReference>
<dbReference type="PANTHER" id="PTHR23513">
    <property type="entry name" value="INTEGRAL MEMBRANE EFFLUX PROTEIN-RELATED"/>
    <property type="match status" value="1"/>
</dbReference>
<organism evidence="7 8">
    <name type="scientific">Micrococcus flavus</name>
    <dbReference type="NCBI Taxonomy" id="384602"/>
    <lineage>
        <taxon>Bacteria</taxon>
        <taxon>Bacillati</taxon>
        <taxon>Actinomycetota</taxon>
        <taxon>Actinomycetes</taxon>
        <taxon>Micrococcales</taxon>
        <taxon>Micrococcaceae</taxon>
        <taxon>Micrococcus</taxon>
    </lineage>
</organism>
<dbReference type="RefSeq" id="WP_135030283.1">
    <property type="nucleotide sequence ID" value="NZ_BMLA01000001.1"/>
</dbReference>
<dbReference type="AlphaFoldDB" id="A0A4Y8X0N1"/>
<keyword evidence="8" id="KW-1185">Reference proteome</keyword>
<keyword evidence="3" id="KW-0812">Transmembrane</keyword>
<dbReference type="Gene3D" id="1.20.1250.20">
    <property type="entry name" value="MFS general substrate transporter like domains"/>
    <property type="match status" value="2"/>
</dbReference>
<dbReference type="PANTHER" id="PTHR23513:SF6">
    <property type="entry name" value="MAJOR FACILITATOR SUPERFAMILY ASSOCIATED DOMAIN-CONTAINING PROTEIN"/>
    <property type="match status" value="1"/>
</dbReference>
<evidence type="ECO:0000256" key="2">
    <source>
        <dbReference type="ARBA" id="ARBA00022475"/>
    </source>
</evidence>
<dbReference type="InterPro" id="IPR036259">
    <property type="entry name" value="MFS_trans_sf"/>
</dbReference>
<dbReference type="InterPro" id="IPR011701">
    <property type="entry name" value="MFS"/>
</dbReference>
<name>A0A4Y8X0N1_9MICC</name>
<evidence type="ECO:0000313" key="7">
    <source>
        <dbReference type="EMBL" id="MBB4882567.1"/>
    </source>
</evidence>
<dbReference type="OrthoDB" id="9815525at2"/>
<dbReference type="GO" id="GO:0005886">
    <property type="term" value="C:plasma membrane"/>
    <property type="evidence" value="ECO:0007669"/>
    <property type="project" value="UniProtKB-SubCell"/>
</dbReference>
<accession>A0A4Y8X0N1</accession>
<keyword evidence="5" id="KW-0472">Membrane</keyword>
<proteinExistence type="predicted"/>
<comment type="caution">
    <text evidence="7">The sequence shown here is derived from an EMBL/GenBank/DDBJ whole genome shotgun (WGS) entry which is preliminary data.</text>
</comment>
<dbReference type="SUPFAM" id="SSF103473">
    <property type="entry name" value="MFS general substrate transporter"/>
    <property type="match status" value="1"/>
</dbReference>
<comment type="subcellular location">
    <subcellularLocation>
        <location evidence="1">Cell membrane</location>
        <topology evidence="1">Multi-pass membrane protein</topology>
    </subcellularLocation>
</comment>
<dbReference type="InterPro" id="IPR020846">
    <property type="entry name" value="MFS_dom"/>
</dbReference>
<evidence type="ECO:0000313" key="8">
    <source>
        <dbReference type="Proteomes" id="UP000560081"/>
    </source>
</evidence>
<gene>
    <name evidence="7" type="ORF">BJ976_000918</name>
</gene>
<dbReference type="EMBL" id="JACHMC010000001">
    <property type="protein sequence ID" value="MBB4882567.1"/>
    <property type="molecule type" value="Genomic_DNA"/>
</dbReference>
<dbReference type="PROSITE" id="PS50850">
    <property type="entry name" value="MFS"/>
    <property type="match status" value="1"/>
</dbReference>
<sequence>MLTITPAAAAPGGRPPRGAARWLLASNGLDAAGRSATGIVVEVLAVLVLGAGAMQMGVLGMLGTLGYLVFGIPVGVLVDRHLSPRLLVAAGFVKGGLLATVLVALALDALTFWHLAAASALVGVAAVVSETAQTALVPRTVPRDAVPRQIARLESADSALGIIVPAGTGLLVAAAGAGPALAVAVVCTAAAALAALRVRMGPPPSREEPADVEDGADGPSSAGAAWRALFADAGAGWRAVRRTPVLWWLSLGSMTANAGMSAFAAIEPLFVLDTLGLSPVFLGMVAGVGSAAALVGSLLVTPFAARVGQRGAVLTAQAALVASVALHVAAFLDQGRAAAWLLAGGALWGVAIVVNNVTQQSVAARVSSPEVLGRVMAFRRTLTMGVVPGAMLGGGALGAVAGPGAVLAAWLGLAVVGAVLAAVAVRSLPAAGDGTARRRRVRGGA</sequence>
<evidence type="ECO:0000256" key="5">
    <source>
        <dbReference type="ARBA" id="ARBA00023136"/>
    </source>
</evidence>
<keyword evidence="4" id="KW-1133">Transmembrane helix</keyword>
<protein>
    <submittedName>
        <fullName evidence="7">MFS family permease</fullName>
    </submittedName>
</protein>
<reference evidence="7 8" key="1">
    <citation type="submission" date="2020-08" db="EMBL/GenBank/DDBJ databases">
        <title>Sequencing the genomes of 1000 actinobacteria strains.</title>
        <authorList>
            <person name="Klenk H.-P."/>
        </authorList>
    </citation>
    <scope>NUCLEOTIDE SEQUENCE [LARGE SCALE GENOMIC DNA]</scope>
    <source>
        <strain evidence="7 8">DSM 19079</strain>
    </source>
</reference>